<protein>
    <recommendedName>
        <fullName evidence="3">WalW protein</fullName>
    </recommendedName>
</protein>
<dbReference type="CDD" id="cd10935">
    <property type="entry name" value="CE4_WalW"/>
    <property type="match status" value="1"/>
</dbReference>
<proteinExistence type="predicted"/>
<comment type="caution">
    <text evidence="1">The sequence shown here is derived from an EMBL/GenBank/DDBJ whole genome shotgun (WGS) entry which is preliminary data.</text>
</comment>
<name>A0A7W6FR07_9SPHN</name>
<sequence length="340" mass="36474">MTAPPSSRETLLAPPSPGDFIDLPESFGTRFMLVVDTEEEFDWDAPFDRESRAVTITDAMERGQAYFAAAGVRPLYVTDYPVIDDPVAGPMLARWVAQGQADVGAHCHPWVNPPHVEEVNAFNSFAGNLPEALERAKIAALRDRLTEVIGKPPLAFRAGRYGVGPNSGAILRDLGFRVDSSIRGRFDYAAQHGPDFGGLPLLPYRAGPDGGLIELPLSTAFVGGLHALGDRLPGVARGRGLAAGLLARAGLLQRVPLTPEGIDARDAGRAIDRLLADGLRLLMFSFHSPTLAPGHTPYVRTQADLDAFYGWWDRIFSHLAHRGVMPAGLEDVLAAADGAG</sequence>
<evidence type="ECO:0000313" key="2">
    <source>
        <dbReference type="Proteomes" id="UP000571950"/>
    </source>
</evidence>
<dbReference type="Gene3D" id="3.20.20.370">
    <property type="entry name" value="Glycoside hydrolase/deacetylase"/>
    <property type="match status" value="1"/>
</dbReference>
<keyword evidence="2" id="KW-1185">Reference proteome</keyword>
<dbReference type="Proteomes" id="UP000571950">
    <property type="component" value="Unassembled WGS sequence"/>
</dbReference>
<evidence type="ECO:0008006" key="3">
    <source>
        <dbReference type="Google" id="ProtNLM"/>
    </source>
</evidence>
<dbReference type="SUPFAM" id="SSF88713">
    <property type="entry name" value="Glycoside hydrolase/deacetylase"/>
    <property type="match status" value="1"/>
</dbReference>
<dbReference type="InterPro" id="IPR011330">
    <property type="entry name" value="Glyco_hydro/deAcase_b/a-brl"/>
</dbReference>
<accession>A0A7W6FR07</accession>
<evidence type="ECO:0000313" key="1">
    <source>
        <dbReference type="EMBL" id="MBB3927222.1"/>
    </source>
</evidence>
<dbReference type="EMBL" id="JACIDT010000010">
    <property type="protein sequence ID" value="MBB3927222.1"/>
    <property type="molecule type" value="Genomic_DNA"/>
</dbReference>
<dbReference type="RefSeq" id="WP_188072723.1">
    <property type="nucleotide sequence ID" value="NZ_BSPS01000013.1"/>
</dbReference>
<dbReference type="GO" id="GO:0005975">
    <property type="term" value="P:carbohydrate metabolic process"/>
    <property type="evidence" value="ECO:0007669"/>
    <property type="project" value="InterPro"/>
</dbReference>
<reference evidence="1 2" key="1">
    <citation type="submission" date="2020-08" db="EMBL/GenBank/DDBJ databases">
        <title>Genomic Encyclopedia of Type Strains, Phase IV (KMG-IV): sequencing the most valuable type-strain genomes for metagenomic binning, comparative biology and taxonomic classification.</title>
        <authorList>
            <person name="Goeker M."/>
        </authorList>
    </citation>
    <scope>NUCLEOTIDE SEQUENCE [LARGE SCALE GENOMIC DNA]</scope>
    <source>
        <strain evidence="1 2">DSM 26189</strain>
    </source>
</reference>
<organism evidence="1 2">
    <name type="scientific">Sphingobium jiangsuense</name>
    <dbReference type="NCBI Taxonomy" id="870476"/>
    <lineage>
        <taxon>Bacteria</taxon>
        <taxon>Pseudomonadati</taxon>
        <taxon>Pseudomonadota</taxon>
        <taxon>Alphaproteobacteria</taxon>
        <taxon>Sphingomonadales</taxon>
        <taxon>Sphingomonadaceae</taxon>
        <taxon>Sphingobium</taxon>
    </lineage>
</organism>
<gene>
    <name evidence="1" type="ORF">GGR43_002945</name>
</gene>
<dbReference type="AlphaFoldDB" id="A0A7W6FR07"/>